<proteinExistence type="predicted"/>
<dbReference type="AlphaFoldDB" id="A0A934ILZ6"/>
<sequence>MPTTVAAFRTLAIIMWLCEFVSLILPGTVLQTVAELALGGLLLVGLTRIRRWTMAFATGLIVLSACALLAGASIEAGLAQLRQGALVGAFLQTLILLRATVEEHPRLSAIQTRFEAIDSRDRNGGIILVSHLLGSVMTIGVMSVFAPLMRRAKGDQRLQAAELSMRGFSLIAFWSPFTVAMATVNASMPNLPIWQISLAGAVIAFGALGAGYLLGQFRIGARALGEVLKAITPIGLPLLLLTIVTIIVSVAFGLGALRACILVIPPVCLVWSKTMSRKAIANIGRRTIRSLDRLADDITLFTMSLVLAGLVLDVPSLLEALGSLIGEGRPSYVFFVIGAALIAALPMIGIHMILPTTLVLAIFANLSGHSDGADLLMTMLVLVGWCFGSMLSPASVALLTASSMFDVPIERLTWGSNMGFLLGLFTVVALAGWGVYAFLI</sequence>
<feature type="transmembrane region" description="Helical" evidence="1">
    <location>
        <begin position="167"/>
        <end position="187"/>
    </location>
</feature>
<dbReference type="Proteomes" id="UP000609531">
    <property type="component" value="Unassembled WGS sequence"/>
</dbReference>
<feature type="transmembrane region" description="Helical" evidence="1">
    <location>
        <begin position="227"/>
        <end position="250"/>
    </location>
</feature>
<keyword evidence="1" id="KW-1133">Transmembrane helix</keyword>
<feature type="transmembrane region" description="Helical" evidence="1">
    <location>
        <begin position="332"/>
        <end position="363"/>
    </location>
</feature>
<feature type="transmembrane region" description="Helical" evidence="1">
    <location>
        <begin position="294"/>
        <end position="312"/>
    </location>
</feature>
<accession>A0A934ILZ6</accession>
<comment type="caution">
    <text evidence="2">The sequence shown here is derived from an EMBL/GenBank/DDBJ whole genome shotgun (WGS) entry which is preliminary data.</text>
</comment>
<evidence type="ECO:0000313" key="3">
    <source>
        <dbReference type="Proteomes" id="UP000609531"/>
    </source>
</evidence>
<name>A0A934ILZ6_9HYPH</name>
<feature type="transmembrane region" description="Helical" evidence="1">
    <location>
        <begin position="126"/>
        <end position="146"/>
    </location>
</feature>
<keyword evidence="3" id="KW-1185">Reference proteome</keyword>
<gene>
    <name evidence="2" type="ORF">JCR33_05260</name>
</gene>
<feature type="transmembrane region" description="Helical" evidence="1">
    <location>
        <begin position="84"/>
        <end position="101"/>
    </location>
</feature>
<feature type="transmembrane region" description="Helical" evidence="1">
    <location>
        <begin position="419"/>
        <end position="439"/>
    </location>
</feature>
<keyword evidence="1" id="KW-0812">Transmembrane</keyword>
<keyword evidence="1" id="KW-0472">Membrane</keyword>
<reference evidence="2" key="1">
    <citation type="submission" date="2020-12" db="EMBL/GenBank/DDBJ databases">
        <title>Bacterial taxonomy.</title>
        <authorList>
            <person name="Pan X."/>
        </authorList>
    </citation>
    <scope>NUCLEOTIDE SEQUENCE</scope>
    <source>
        <strain evidence="2">B2012</strain>
    </source>
</reference>
<feature type="transmembrane region" description="Helical" evidence="1">
    <location>
        <begin position="54"/>
        <end position="72"/>
    </location>
</feature>
<feature type="transmembrane region" description="Helical" evidence="1">
    <location>
        <begin position="193"/>
        <end position="215"/>
    </location>
</feature>
<dbReference type="EMBL" id="JAEKJA010000003">
    <property type="protein sequence ID" value="MBJ3775085.1"/>
    <property type="molecule type" value="Genomic_DNA"/>
</dbReference>
<evidence type="ECO:0000313" key="2">
    <source>
        <dbReference type="EMBL" id="MBJ3775085.1"/>
    </source>
</evidence>
<feature type="transmembrane region" description="Helical" evidence="1">
    <location>
        <begin position="256"/>
        <end position="273"/>
    </location>
</feature>
<feature type="transmembrane region" description="Helical" evidence="1">
    <location>
        <begin position="12"/>
        <end position="34"/>
    </location>
</feature>
<protein>
    <submittedName>
        <fullName evidence="2">Uncharacterized protein</fullName>
    </submittedName>
</protein>
<feature type="transmembrane region" description="Helical" evidence="1">
    <location>
        <begin position="375"/>
        <end position="399"/>
    </location>
</feature>
<organism evidence="2 3">
    <name type="scientific">Acuticoccus mangrovi</name>
    <dbReference type="NCBI Taxonomy" id="2796142"/>
    <lineage>
        <taxon>Bacteria</taxon>
        <taxon>Pseudomonadati</taxon>
        <taxon>Pseudomonadota</taxon>
        <taxon>Alphaproteobacteria</taxon>
        <taxon>Hyphomicrobiales</taxon>
        <taxon>Amorphaceae</taxon>
        <taxon>Acuticoccus</taxon>
    </lineage>
</organism>
<evidence type="ECO:0000256" key="1">
    <source>
        <dbReference type="SAM" id="Phobius"/>
    </source>
</evidence>